<dbReference type="Proteomes" id="UP000194236">
    <property type="component" value="Unassembled WGS sequence"/>
</dbReference>
<accession>A0A1Y3BPG2</accession>
<evidence type="ECO:0000313" key="1">
    <source>
        <dbReference type="EMBL" id="OTF81838.1"/>
    </source>
</evidence>
<dbReference type="Gene3D" id="1.20.58.2170">
    <property type="match status" value="1"/>
</dbReference>
<sequence length="101" mass="11844">MKLFDTYTNDLNKKSNSTSSMNIAITLNNDLMKELQRFLISSKKQQSNLQLDRKTGEKIKKLTLKLDKIQSEIRKFQSKPISLDEMENHTVFTKLPRLQKL</sequence>
<dbReference type="GO" id="GO:0042393">
    <property type="term" value="F:histone binding"/>
    <property type="evidence" value="ECO:0007669"/>
    <property type="project" value="InterPro"/>
</dbReference>
<reference evidence="1 2" key="1">
    <citation type="submission" date="2017-03" db="EMBL/GenBank/DDBJ databases">
        <title>Genome Survey of Euroglyphus maynei.</title>
        <authorList>
            <person name="Arlian L.G."/>
            <person name="Morgan M.S."/>
            <person name="Rider S.D."/>
        </authorList>
    </citation>
    <scope>NUCLEOTIDE SEQUENCE [LARGE SCALE GENOMIC DNA]</scope>
    <source>
        <strain evidence="1">Arlian Lab</strain>
        <tissue evidence="1">Whole body</tissue>
    </source>
</reference>
<dbReference type="AlphaFoldDB" id="A0A1Y3BPG2"/>
<evidence type="ECO:0000313" key="2">
    <source>
        <dbReference type="Proteomes" id="UP000194236"/>
    </source>
</evidence>
<organism evidence="1 2">
    <name type="scientific">Euroglyphus maynei</name>
    <name type="common">Mayne's house dust mite</name>
    <dbReference type="NCBI Taxonomy" id="6958"/>
    <lineage>
        <taxon>Eukaryota</taxon>
        <taxon>Metazoa</taxon>
        <taxon>Ecdysozoa</taxon>
        <taxon>Arthropoda</taxon>
        <taxon>Chelicerata</taxon>
        <taxon>Arachnida</taxon>
        <taxon>Acari</taxon>
        <taxon>Acariformes</taxon>
        <taxon>Sarcoptiformes</taxon>
        <taxon>Astigmata</taxon>
        <taxon>Psoroptidia</taxon>
        <taxon>Analgoidea</taxon>
        <taxon>Pyroglyphidae</taxon>
        <taxon>Pyroglyphinae</taxon>
        <taxon>Euroglyphus</taxon>
    </lineage>
</organism>
<keyword evidence="2" id="KW-1185">Reference proteome</keyword>
<proteinExistence type="predicted"/>
<protein>
    <submittedName>
        <fullName evidence="1">Uncharacterized protein</fullName>
    </submittedName>
</protein>
<comment type="caution">
    <text evidence="1">The sequence shown here is derived from an EMBL/GenBank/DDBJ whole genome shotgun (WGS) entry which is preliminary data.</text>
</comment>
<name>A0A1Y3BPG2_EURMA</name>
<feature type="non-terminal residue" evidence="1">
    <location>
        <position position="101"/>
    </location>
</feature>
<dbReference type="InterPro" id="IPR046426">
    <property type="entry name" value="DAXX_histone-bd_sf"/>
</dbReference>
<dbReference type="OrthoDB" id="6515981at2759"/>
<dbReference type="EMBL" id="MUJZ01011531">
    <property type="protein sequence ID" value="OTF81838.1"/>
    <property type="molecule type" value="Genomic_DNA"/>
</dbReference>
<gene>
    <name evidence="1" type="ORF">BLA29_013452</name>
</gene>